<sequence>VSVLGLIKVCLTVSCFCSPVIVVFLSSQIEASKRFLPHFFHFSVSITHWCSLQGASLLTSFVNINLASVSRMYLPYLPNQHHGDPEIWPHLQSSKWTLPITSRARAGSSSVVDSSPSSATSDQRQAS</sequence>
<protein>
    <submittedName>
        <fullName evidence="1">Uncharacterized protein</fullName>
    </submittedName>
</protein>
<accession>A0ACC2S182</accession>
<name>A0ACC2S182_9FUNG</name>
<dbReference type="Proteomes" id="UP001165960">
    <property type="component" value="Unassembled WGS sequence"/>
</dbReference>
<keyword evidence="2" id="KW-1185">Reference proteome</keyword>
<feature type="non-terminal residue" evidence="1">
    <location>
        <position position="1"/>
    </location>
</feature>
<evidence type="ECO:0000313" key="2">
    <source>
        <dbReference type="Proteomes" id="UP001165960"/>
    </source>
</evidence>
<evidence type="ECO:0000313" key="1">
    <source>
        <dbReference type="EMBL" id="KAJ9056131.1"/>
    </source>
</evidence>
<reference evidence="1" key="1">
    <citation type="submission" date="2022-04" db="EMBL/GenBank/DDBJ databases">
        <title>Genome of the entomopathogenic fungus Entomophthora muscae.</title>
        <authorList>
            <person name="Elya C."/>
            <person name="Lovett B.R."/>
            <person name="Lee E."/>
            <person name="Macias A.M."/>
            <person name="Hajek A.E."/>
            <person name="De Bivort B.L."/>
            <person name="Kasson M.T."/>
            <person name="De Fine Licht H.H."/>
            <person name="Stajich J.E."/>
        </authorList>
    </citation>
    <scope>NUCLEOTIDE SEQUENCE</scope>
    <source>
        <strain evidence="1">Berkeley</strain>
    </source>
</reference>
<proteinExistence type="predicted"/>
<comment type="caution">
    <text evidence="1">The sequence shown here is derived from an EMBL/GenBank/DDBJ whole genome shotgun (WGS) entry which is preliminary data.</text>
</comment>
<dbReference type="EMBL" id="QTSX02006017">
    <property type="protein sequence ID" value="KAJ9056131.1"/>
    <property type="molecule type" value="Genomic_DNA"/>
</dbReference>
<gene>
    <name evidence="1" type="ORF">DSO57_1036121</name>
</gene>
<organism evidence="1 2">
    <name type="scientific">Entomophthora muscae</name>
    <dbReference type="NCBI Taxonomy" id="34485"/>
    <lineage>
        <taxon>Eukaryota</taxon>
        <taxon>Fungi</taxon>
        <taxon>Fungi incertae sedis</taxon>
        <taxon>Zoopagomycota</taxon>
        <taxon>Entomophthoromycotina</taxon>
        <taxon>Entomophthoromycetes</taxon>
        <taxon>Entomophthorales</taxon>
        <taxon>Entomophthoraceae</taxon>
        <taxon>Entomophthora</taxon>
    </lineage>
</organism>